<gene>
    <name evidence="1" type="ORF">GGX14DRAFT_321267</name>
</gene>
<evidence type="ECO:0000313" key="2">
    <source>
        <dbReference type="Proteomes" id="UP001219525"/>
    </source>
</evidence>
<keyword evidence="2" id="KW-1185">Reference proteome</keyword>
<feature type="non-terminal residue" evidence="1">
    <location>
        <position position="1"/>
    </location>
</feature>
<proteinExistence type="predicted"/>
<comment type="caution">
    <text evidence="1">The sequence shown here is derived from an EMBL/GenBank/DDBJ whole genome shotgun (WGS) entry which is preliminary data.</text>
</comment>
<dbReference type="EMBL" id="JARJCW010000083">
    <property type="protein sequence ID" value="KAJ7196569.1"/>
    <property type="molecule type" value="Genomic_DNA"/>
</dbReference>
<protein>
    <submittedName>
        <fullName evidence="1">Uncharacterized protein</fullName>
    </submittedName>
</protein>
<feature type="non-terminal residue" evidence="1">
    <location>
        <position position="181"/>
    </location>
</feature>
<accession>A0AAD6Y4S4</accession>
<dbReference type="Proteomes" id="UP001219525">
    <property type="component" value="Unassembled WGS sequence"/>
</dbReference>
<evidence type="ECO:0000313" key="1">
    <source>
        <dbReference type="EMBL" id="KAJ7196569.1"/>
    </source>
</evidence>
<dbReference type="AlphaFoldDB" id="A0AAD6Y4S4"/>
<reference evidence="1" key="1">
    <citation type="submission" date="2023-03" db="EMBL/GenBank/DDBJ databases">
        <title>Massive genome expansion in bonnet fungi (Mycena s.s.) driven by repeated elements and novel gene families across ecological guilds.</title>
        <authorList>
            <consortium name="Lawrence Berkeley National Laboratory"/>
            <person name="Harder C.B."/>
            <person name="Miyauchi S."/>
            <person name="Viragh M."/>
            <person name="Kuo A."/>
            <person name="Thoen E."/>
            <person name="Andreopoulos B."/>
            <person name="Lu D."/>
            <person name="Skrede I."/>
            <person name="Drula E."/>
            <person name="Henrissat B."/>
            <person name="Morin E."/>
            <person name="Kohler A."/>
            <person name="Barry K."/>
            <person name="LaButti K."/>
            <person name="Morin E."/>
            <person name="Salamov A."/>
            <person name="Lipzen A."/>
            <person name="Mereny Z."/>
            <person name="Hegedus B."/>
            <person name="Baldrian P."/>
            <person name="Stursova M."/>
            <person name="Weitz H."/>
            <person name="Taylor A."/>
            <person name="Grigoriev I.V."/>
            <person name="Nagy L.G."/>
            <person name="Martin F."/>
            <person name="Kauserud H."/>
        </authorList>
    </citation>
    <scope>NUCLEOTIDE SEQUENCE</scope>
    <source>
        <strain evidence="1">9144</strain>
    </source>
</reference>
<name>A0AAD6Y4S4_9AGAR</name>
<sequence length="181" mass="20212">LAFSPVDKDAIRVYHSKLMESRAAALKAPLKTGTQFSLDLDIPCQNPDPLSRRIPFLPSPTAPSGRPTVCLELSQGLQTELNGFSQVWTAHSRVTPNSTFVLKIIQPSMCYLPHPDDRWLGNYTDPWNLANEEAWAYQNLAQEQGLCIPYFFGIHEITTPSKESAWVLVLEFIPGITGEDV</sequence>
<organism evidence="1 2">
    <name type="scientific">Mycena pura</name>
    <dbReference type="NCBI Taxonomy" id="153505"/>
    <lineage>
        <taxon>Eukaryota</taxon>
        <taxon>Fungi</taxon>
        <taxon>Dikarya</taxon>
        <taxon>Basidiomycota</taxon>
        <taxon>Agaricomycotina</taxon>
        <taxon>Agaricomycetes</taxon>
        <taxon>Agaricomycetidae</taxon>
        <taxon>Agaricales</taxon>
        <taxon>Marasmiineae</taxon>
        <taxon>Mycenaceae</taxon>
        <taxon>Mycena</taxon>
    </lineage>
</organism>